<accession>A0A927FDZ3</accession>
<comment type="caution">
    <text evidence="2">The sequence shown here is derived from an EMBL/GenBank/DDBJ whole genome shotgun (WGS) entry which is preliminary data.</text>
</comment>
<feature type="compositionally biased region" description="Pro residues" evidence="1">
    <location>
        <begin position="140"/>
        <end position="149"/>
    </location>
</feature>
<evidence type="ECO:0000313" key="3">
    <source>
        <dbReference type="Proteomes" id="UP000647424"/>
    </source>
</evidence>
<dbReference type="Proteomes" id="UP000647424">
    <property type="component" value="Unassembled WGS sequence"/>
</dbReference>
<keyword evidence="3" id="KW-1185">Reference proteome</keyword>
<sequence>MSTTKVLKNKKPVTVDISEDSRTAQRKRTKVQVAADPVKAPGKAPIKVTTSQSRGAARAAAQPPSTLTGKSAPVTPSAPAAKSPRPKTARAPAPAIPASIAKSAEPSSKKKRTKAPLKPQVQESTTAVDTSAESTVTTPPSAPRAPIPEPELWEKDSPVMRRISLLRTRNAQLNEQVLRLKKPL</sequence>
<proteinExistence type="predicted"/>
<dbReference type="RefSeq" id="WP_191817438.1">
    <property type="nucleotide sequence ID" value="NZ_JACYFT010000001.1"/>
</dbReference>
<feature type="compositionally biased region" description="Low complexity" evidence="1">
    <location>
        <begin position="89"/>
        <end position="106"/>
    </location>
</feature>
<dbReference type="AlphaFoldDB" id="A0A927FDZ3"/>
<name>A0A927FDZ3_9BURK</name>
<reference evidence="2" key="1">
    <citation type="submission" date="2020-09" db="EMBL/GenBank/DDBJ databases">
        <title>Genome seq and assembly of Limnohabitants sp.</title>
        <authorList>
            <person name="Chhetri G."/>
        </authorList>
    </citation>
    <scope>NUCLEOTIDE SEQUENCE</scope>
    <source>
        <strain evidence="2">JUR4</strain>
    </source>
</reference>
<feature type="compositionally biased region" description="Low complexity" evidence="1">
    <location>
        <begin position="49"/>
        <end position="66"/>
    </location>
</feature>
<gene>
    <name evidence="2" type="ORF">IC609_00095</name>
</gene>
<protein>
    <submittedName>
        <fullName evidence="2">Uncharacterized protein</fullName>
    </submittedName>
</protein>
<evidence type="ECO:0000313" key="2">
    <source>
        <dbReference type="EMBL" id="MBD8048926.1"/>
    </source>
</evidence>
<feature type="compositionally biased region" description="Polar residues" evidence="1">
    <location>
        <begin position="121"/>
        <end position="138"/>
    </location>
</feature>
<feature type="region of interest" description="Disordered" evidence="1">
    <location>
        <begin position="1"/>
        <end position="155"/>
    </location>
</feature>
<evidence type="ECO:0000256" key="1">
    <source>
        <dbReference type="SAM" id="MobiDB-lite"/>
    </source>
</evidence>
<dbReference type="EMBL" id="JACYFT010000001">
    <property type="protein sequence ID" value="MBD8048926.1"/>
    <property type="molecule type" value="Genomic_DNA"/>
</dbReference>
<organism evidence="2 3">
    <name type="scientific">Limnohabitans radicicola</name>
    <dbReference type="NCBI Taxonomy" id="2771427"/>
    <lineage>
        <taxon>Bacteria</taxon>
        <taxon>Pseudomonadati</taxon>
        <taxon>Pseudomonadota</taxon>
        <taxon>Betaproteobacteria</taxon>
        <taxon>Burkholderiales</taxon>
        <taxon>Comamonadaceae</taxon>
        <taxon>Limnohabitans</taxon>
    </lineage>
</organism>